<dbReference type="GeneID" id="20078596"/>
<feature type="region of interest" description="Disordered" evidence="1">
    <location>
        <begin position="306"/>
        <end position="336"/>
    </location>
</feature>
<feature type="compositionally biased region" description="Polar residues" evidence="1">
    <location>
        <begin position="584"/>
        <end position="598"/>
    </location>
</feature>
<reference evidence="3" key="1">
    <citation type="submission" date="2013-12" db="EMBL/GenBank/DDBJ databases">
        <title>The Genome Sequence of Aphanomyces invadans NJM9701.</title>
        <authorList>
            <consortium name="The Broad Institute Genomics Platform"/>
            <person name="Russ C."/>
            <person name="Tyler B."/>
            <person name="van West P."/>
            <person name="Dieguez-Uribeondo J."/>
            <person name="Young S.K."/>
            <person name="Zeng Q."/>
            <person name="Gargeya S."/>
            <person name="Fitzgerald M."/>
            <person name="Abouelleil A."/>
            <person name="Alvarado L."/>
            <person name="Chapman S.B."/>
            <person name="Gainer-Dewar J."/>
            <person name="Goldberg J."/>
            <person name="Griggs A."/>
            <person name="Gujja S."/>
            <person name="Hansen M."/>
            <person name="Howarth C."/>
            <person name="Imamovic A."/>
            <person name="Ireland A."/>
            <person name="Larimer J."/>
            <person name="McCowan C."/>
            <person name="Murphy C."/>
            <person name="Pearson M."/>
            <person name="Poon T.W."/>
            <person name="Priest M."/>
            <person name="Roberts A."/>
            <person name="Saif S."/>
            <person name="Shea T."/>
            <person name="Sykes S."/>
            <person name="Wortman J."/>
            <person name="Nusbaum C."/>
            <person name="Birren B."/>
        </authorList>
    </citation>
    <scope>NUCLEOTIDE SEQUENCE [LARGE SCALE GENOMIC DNA]</scope>
    <source>
        <strain evidence="3">NJM9701</strain>
    </source>
</reference>
<evidence type="ECO:0000256" key="1">
    <source>
        <dbReference type="SAM" id="MobiDB-lite"/>
    </source>
</evidence>
<dbReference type="Pfam" id="PF01852">
    <property type="entry name" value="START"/>
    <property type="match status" value="1"/>
</dbReference>
<feature type="region of interest" description="Disordered" evidence="1">
    <location>
        <begin position="491"/>
        <end position="527"/>
    </location>
</feature>
<dbReference type="InterPro" id="IPR023393">
    <property type="entry name" value="START-like_dom_sf"/>
</dbReference>
<dbReference type="GO" id="GO:0008289">
    <property type="term" value="F:lipid binding"/>
    <property type="evidence" value="ECO:0007669"/>
    <property type="project" value="InterPro"/>
</dbReference>
<dbReference type="RefSeq" id="XP_008862893.1">
    <property type="nucleotide sequence ID" value="XM_008864671.1"/>
</dbReference>
<name>A0A024UTV3_9STRA</name>
<feature type="domain" description="START" evidence="2">
    <location>
        <begin position="129"/>
        <end position="219"/>
    </location>
</feature>
<dbReference type="PANTHER" id="PTHR13510:SF44">
    <property type="entry name" value="RABENOSYN-5"/>
    <property type="match status" value="1"/>
</dbReference>
<evidence type="ECO:0000259" key="2">
    <source>
        <dbReference type="Pfam" id="PF01852"/>
    </source>
</evidence>
<dbReference type="Gene3D" id="3.30.530.20">
    <property type="match status" value="1"/>
</dbReference>
<feature type="region of interest" description="Disordered" evidence="1">
    <location>
        <begin position="582"/>
        <end position="603"/>
    </location>
</feature>
<organism evidence="3">
    <name type="scientific">Aphanomyces invadans</name>
    <dbReference type="NCBI Taxonomy" id="157072"/>
    <lineage>
        <taxon>Eukaryota</taxon>
        <taxon>Sar</taxon>
        <taxon>Stramenopiles</taxon>
        <taxon>Oomycota</taxon>
        <taxon>Saprolegniomycetes</taxon>
        <taxon>Saprolegniales</taxon>
        <taxon>Verrucalvaceae</taxon>
        <taxon>Aphanomyces</taxon>
    </lineage>
</organism>
<proteinExistence type="predicted"/>
<dbReference type="OrthoDB" id="79048at2759"/>
<sequence>MHLRRSTWSATQKQQVRDTAGQALRQFILDAQLVDGPIDWTLDDTVKDSHVQLYTGKTSCNAVVFACARRIRGTLAQAASICQVFPTTHHFDALESVAVASLDGESSHHHVGVTWMSMKVASTATAQHRDACVLEVRDMFALSKTGAKGFASLLQSIDLPECPPMDAYQGLVRMHIQHTGYTFTEISPGVLNVVCCIHVDFRGTLPSMVARRFMKKRVLTMSAQLNMYFKLMQAATSSAATLHNVVSTKQCASCFRPFKTFESKRSCATCYDRVCKACLTTGFVAEYNKELPVCVRCVLKDAAATHDGKSSSDAPRSSQDSVSSTRSTTHHPPRSIVSRVAPQTYKILQLDDDDDDDDVDMMEPRDTQSFIILDDEPDKPELDTVLDHRHKLIRLDGFMKKRVLTMSAQLNMYFKLMQAATSSAATLHNVVSTKQCASCFRPFKTFETKRSCATCYDRVCKACLTTGFVAEYNKELPVCVRCVLKDAAATHDGRSSSDAPRSSQDSVSSTRSTTHHPPRSIVSRVAPQTYKILQLDDDDDDDDVDMMEPRDTQSFIILDDEPDKPELDTVLDHRHKLIRLDGSQHCNGNDQSTPTKPNQGDDRAVTSSVASTLVESRLSILSDDGEDAMSSVVWHDAISKFHSNLRLFKETMHHSRRVPTPTHRHSSCSYPHAPAHGVWLASSNSVP</sequence>
<dbReference type="PANTHER" id="PTHR13510">
    <property type="entry name" value="FYVE-FINGER-CONTAINING RAB5 EFFECTOR PROTEIN RABENOSYN-5-RELATED"/>
    <property type="match status" value="1"/>
</dbReference>
<dbReference type="InterPro" id="IPR011011">
    <property type="entry name" value="Znf_FYVE_PHD"/>
</dbReference>
<dbReference type="AlphaFoldDB" id="A0A024UTV3"/>
<dbReference type="InterPro" id="IPR052727">
    <property type="entry name" value="Rab4/Rab5_effector"/>
</dbReference>
<feature type="compositionally biased region" description="Low complexity" evidence="1">
    <location>
        <begin position="496"/>
        <end position="512"/>
    </location>
</feature>
<feature type="compositionally biased region" description="Low complexity" evidence="1">
    <location>
        <begin position="311"/>
        <end position="327"/>
    </location>
</feature>
<accession>A0A024UTV3</accession>
<evidence type="ECO:0000313" key="3">
    <source>
        <dbReference type="EMBL" id="ETW09088.1"/>
    </source>
</evidence>
<dbReference type="InterPro" id="IPR002913">
    <property type="entry name" value="START_lipid-bd_dom"/>
</dbReference>
<dbReference type="EMBL" id="KI913953">
    <property type="protein sequence ID" value="ETW09088.1"/>
    <property type="molecule type" value="Genomic_DNA"/>
</dbReference>
<dbReference type="SUPFAM" id="SSF57903">
    <property type="entry name" value="FYVE/PHD zinc finger"/>
    <property type="match status" value="2"/>
</dbReference>
<dbReference type="SUPFAM" id="SSF55961">
    <property type="entry name" value="Bet v1-like"/>
    <property type="match status" value="1"/>
</dbReference>
<dbReference type="InterPro" id="IPR013083">
    <property type="entry name" value="Znf_RING/FYVE/PHD"/>
</dbReference>
<dbReference type="CDD" id="cd00065">
    <property type="entry name" value="FYVE_like_SF"/>
    <property type="match status" value="2"/>
</dbReference>
<dbReference type="VEuPathDB" id="FungiDB:H310_01546"/>
<gene>
    <name evidence="3" type="ORF">H310_01546</name>
</gene>
<protein>
    <recommendedName>
        <fullName evidence="2">START domain-containing protein</fullName>
    </recommendedName>
</protein>
<dbReference type="Gene3D" id="3.30.40.10">
    <property type="entry name" value="Zinc/RING finger domain, C3HC4 (zinc finger)"/>
    <property type="match status" value="2"/>
</dbReference>